<keyword evidence="3" id="KW-0716">Sensory transduction</keyword>
<dbReference type="GO" id="GO:0005549">
    <property type="term" value="F:odorant binding"/>
    <property type="evidence" value="ECO:0007669"/>
    <property type="project" value="InterPro"/>
</dbReference>
<reference evidence="11 12" key="1">
    <citation type="journal article" date="2024" name="BMC Genomics">
        <title>De novo assembly and annotation of Popillia japonica's genome with initial clues to its potential as an invasive pest.</title>
        <authorList>
            <person name="Cucini C."/>
            <person name="Boschi S."/>
            <person name="Funari R."/>
            <person name="Cardaioli E."/>
            <person name="Iannotti N."/>
            <person name="Marturano G."/>
            <person name="Paoli F."/>
            <person name="Bruttini M."/>
            <person name="Carapelli A."/>
            <person name="Frati F."/>
            <person name="Nardi F."/>
        </authorList>
    </citation>
    <scope>NUCLEOTIDE SEQUENCE [LARGE SCALE GENOMIC DNA]</scope>
    <source>
        <strain evidence="11">DMR45628</strain>
    </source>
</reference>
<feature type="transmembrane region" description="Helical" evidence="10">
    <location>
        <begin position="6"/>
        <end position="26"/>
    </location>
</feature>
<evidence type="ECO:0000256" key="6">
    <source>
        <dbReference type="ARBA" id="ARBA00022989"/>
    </source>
</evidence>
<keyword evidence="8 11" id="KW-0675">Receptor</keyword>
<dbReference type="EMBL" id="JASPKY010000310">
    <property type="protein sequence ID" value="KAK9709414.1"/>
    <property type="molecule type" value="Genomic_DNA"/>
</dbReference>
<dbReference type="GO" id="GO:0004984">
    <property type="term" value="F:olfactory receptor activity"/>
    <property type="evidence" value="ECO:0007669"/>
    <property type="project" value="InterPro"/>
</dbReference>
<comment type="caution">
    <text evidence="11">The sequence shown here is derived from an EMBL/GenBank/DDBJ whole genome shotgun (WGS) entry which is preliminary data.</text>
</comment>
<proteinExistence type="predicted"/>
<dbReference type="AlphaFoldDB" id="A0AAW1JXS8"/>
<evidence type="ECO:0000256" key="7">
    <source>
        <dbReference type="ARBA" id="ARBA00023136"/>
    </source>
</evidence>
<keyword evidence="5" id="KW-0552">Olfaction</keyword>
<keyword evidence="6 10" id="KW-1133">Transmembrane helix</keyword>
<evidence type="ECO:0000256" key="3">
    <source>
        <dbReference type="ARBA" id="ARBA00022606"/>
    </source>
</evidence>
<keyword evidence="2" id="KW-1003">Cell membrane</keyword>
<evidence type="ECO:0000256" key="8">
    <source>
        <dbReference type="ARBA" id="ARBA00023170"/>
    </source>
</evidence>
<comment type="subcellular location">
    <subcellularLocation>
        <location evidence="1">Cell membrane</location>
        <topology evidence="1">Multi-pass membrane protein</topology>
    </subcellularLocation>
</comment>
<organism evidence="11 12">
    <name type="scientific">Popillia japonica</name>
    <name type="common">Japanese beetle</name>
    <dbReference type="NCBI Taxonomy" id="7064"/>
    <lineage>
        <taxon>Eukaryota</taxon>
        <taxon>Metazoa</taxon>
        <taxon>Ecdysozoa</taxon>
        <taxon>Arthropoda</taxon>
        <taxon>Hexapoda</taxon>
        <taxon>Insecta</taxon>
        <taxon>Pterygota</taxon>
        <taxon>Neoptera</taxon>
        <taxon>Endopterygota</taxon>
        <taxon>Coleoptera</taxon>
        <taxon>Polyphaga</taxon>
        <taxon>Scarabaeiformia</taxon>
        <taxon>Scarabaeidae</taxon>
        <taxon>Rutelinae</taxon>
        <taxon>Popillia</taxon>
    </lineage>
</organism>
<evidence type="ECO:0000256" key="1">
    <source>
        <dbReference type="ARBA" id="ARBA00004651"/>
    </source>
</evidence>
<evidence type="ECO:0000256" key="9">
    <source>
        <dbReference type="ARBA" id="ARBA00023224"/>
    </source>
</evidence>
<dbReference type="GO" id="GO:0005886">
    <property type="term" value="C:plasma membrane"/>
    <property type="evidence" value="ECO:0007669"/>
    <property type="project" value="UniProtKB-SubCell"/>
</dbReference>
<evidence type="ECO:0000256" key="4">
    <source>
        <dbReference type="ARBA" id="ARBA00022692"/>
    </source>
</evidence>
<evidence type="ECO:0000256" key="10">
    <source>
        <dbReference type="SAM" id="Phobius"/>
    </source>
</evidence>
<name>A0AAW1JXS8_POPJA</name>
<accession>A0AAW1JXS8</accession>
<dbReference type="Pfam" id="PF02949">
    <property type="entry name" value="7tm_6"/>
    <property type="match status" value="1"/>
</dbReference>
<dbReference type="PANTHER" id="PTHR21137">
    <property type="entry name" value="ODORANT RECEPTOR"/>
    <property type="match status" value="1"/>
</dbReference>
<sequence length="102" mass="11926">MNTTDVISLIAYSAATFSQLVLYHWIGNEIMYKSNKIIESCYLSQWYQLSVYSQKFMLLLMERAKRPLVVEVYSLVHISVDSLAVIIKWSYSLFAVTRARYN</sequence>
<dbReference type="Proteomes" id="UP001458880">
    <property type="component" value="Unassembled WGS sequence"/>
</dbReference>
<dbReference type="PANTHER" id="PTHR21137:SF35">
    <property type="entry name" value="ODORANT RECEPTOR 19A-RELATED"/>
    <property type="match status" value="1"/>
</dbReference>
<evidence type="ECO:0000313" key="11">
    <source>
        <dbReference type="EMBL" id="KAK9709414.1"/>
    </source>
</evidence>
<evidence type="ECO:0000313" key="12">
    <source>
        <dbReference type="Proteomes" id="UP001458880"/>
    </source>
</evidence>
<protein>
    <submittedName>
        <fullName evidence="11">7tm Odorant receptor</fullName>
    </submittedName>
</protein>
<keyword evidence="7 10" id="KW-0472">Membrane</keyword>
<dbReference type="InterPro" id="IPR004117">
    <property type="entry name" value="7tm6_olfct_rcpt"/>
</dbReference>
<evidence type="ECO:0000256" key="5">
    <source>
        <dbReference type="ARBA" id="ARBA00022725"/>
    </source>
</evidence>
<keyword evidence="12" id="KW-1185">Reference proteome</keyword>
<gene>
    <name evidence="11" type="ORF">QE152_g26653</name>
</gene>
<dbReference type="GO" id="GO:0007165">
    <property type="term" value="P:signal transduction"/>
    <property type="evidence" value="ECO:0007669"/>
    <property type="project" value="UniProtKB-KW"/>
</dbReference>
<keyword evidence="9" id="KW-0807">Transducer</keyword>
<keyword evidence="4 10" id="KW-0812">Transmembrane</keyword>
<evidence type="ECO:0000256" key="2">
    <source>
        <dbReference type="ARBA" id="ARBA00022475"/>
    </source>
</evidence>